<evidence type="ECO:0000256" key="3">
    <source>
        <dbReference type="SAM" id="MobiDB-lite"/>
    </source>
</evidence>
<gene>
    <name evidence="7" type="ORF">BCR36DRAFT_365587</name>
</gene>
<dbReference type="SMART" id="SM00326">
    <property type="entry name" value="SH3"/>
    <property type="match status" value="1"/>
</dbReference>
<dbReference type="Pfam" id="PF07647">
    <property type="entry name" value="SAM_2"/>
    <property type="match status" value="1"/>
</dbReference>
<feature type="region of interest" description="Disordered" evidence="3">
    <location>
        <begin position="309"/>
        <end position="337"/>
    </location>
</feature>
<dbReference type="Pfam" id="PF00169">
    <property type="entry name" value="PH"/>
    <property type="match status" value="1"/>
</dbReference>
<dbReference type="InterPro" id="IPR036028">
    <property type="entry name" value="SH3-like_dom_sf"/>
</dbReference>
<accession>A0A1Y1VPC4</accession>
<keyword evidence="1 2" id="KW-0728">SH3 domain</keyword>
<proteinExistence type="predicted"/>
<dbReference type="Proteomes" id="UP000193719">
    <property type="component" value="Unassembled WGS sequence"/>
</dbReference>
<dbReference type="InterPro" id="IPR001849">
    <property type="entry name" value="PH_domain"/>
</dbReference>
<feature type="compositionally biased region" description="Polar residues" evidence="3">
    <location>
        <begin position="315"/>
        <end position="337"/>
    </location>
</feature>
<feature type="compositionally biased region" description="Polar residues" evidence="3">
    <location>
        <begin position="105"/>
        <end position="132"/>
    </location>
</feature>
<feature type="compositionally biased region" description="Basic and acidic residues" evidence="3">
    <location>
        <begin position="699"/>
        <end position="710"/>
    </location>
</feature>
<feature type="compositionally biased region" description="Low complexity" evidence="3">
    <location>
        <begin position="133"/>
        <end position="183"/>
    </location>
</feature>
<organism evidence="7 8">
    <name type="scientific">Piromyces finnis</name>
    <dbReference type="NCBI Taxonomy" id="1754191"/>
    <lineage>
        <taxon>Eukaryota</taxon>
        <taxon>Fungi</taxon>
        <taxon>Fungi incertae sedis</taxon>
        <taxon>Chytridiomycota</taxon>
        <taxon>Chytridiomycota incertae sedis</taxon>
        <taxon>Neocallimastigomycetes</taxon>
        <taxon>Neocallimastigales</taxon>
        <taxon>Neocallimastigaceae</taxon>
        <taxon>Piromyces</taxon>
    </lineage>
</organism>
<dbReference type="EMBL" id="MCFH01000001">
    <property type="protein sequence ID" value="ORX61002.1"/>
    <property type="molecule type" value="Genomic_DNA"/>
</dbReference>
<dbReference type="InterPro" id="IPR011993">
    <property type="entry name" value="PH-like_dom_sf"/>
</dbReference>
<feature type="domain" description="PH" evidence="5">
    <location>
        <begin position="749"/>
        <end position="850"/>
    </location>
</feature>
<dbReference type="STRING" id="1754191.A0A1Y1VPC4"/>
<dbReference type="Gene3D" id="2.30.29.30">
    <property type="entry name" value="Pleckstrin-homology domain (PH domain)/Phosphotyrosine-binding domain (PTB)"/>
    <property type="match status" value="1"/>
</dbReference>
<feature type="compositionally biased region" description="Low complexity" evidence="3">
    <location>
        <begin position="89"/>
        <end position="104"/>
    </location>
</feature>
<feature type="domain" description="SH3" evidence="4">
    <location>
        <begin position="4"/>
        <end position="67"/>
    </location>
</feature>
<evidence type="ECO:0000256" key="1">
    <source>
        <dbReference type="ARBA" id="ARBA00022443"/>
    </source>
</evidence>
<dbReference type="CDD" id="cd00821">
    <property type="entry name" value="PH"/>
    <property type="match status" value="1"/>
</dbReference>
<evidence type="ECO:0000256" key="2">
    <source>
        <dbReference type="PROSITE-ProRule" id="PRU00192"/>
    </source>
</evidence>
<dbReference type="PROSITE" id="PS50003">
    <property type="entry name" value="PH_DOMAIN"/>
    <property type="match status" value="1"/>
</dbReference>
<feature type="domain" description="SAM" evidence="6">
    <location>
        <begin position="423"/>
        <end position="486"/>
    </location>
</feature>
<feature type="region of interest" description="Disordered" evidence="3">
    <location>
        <begin position="87"/>
        <end position="227"/>
    </location>
</feature>
<comment type="caution">
    <text evidence="7">The sequence shown here is derived from an EMBL/GenBank/DDBJ whole genome shotgun (WGS) entry which is preliminary data.</text>
</comment>
<evidence type="ECO:0000259" key="5">
    <source>
        <dbReference type="PROSITE" id="PS50003"/>
    </source>
</evidence>
<sequence>MFFKDKEIVFGQYQFDAEEEDEIGFKVGEPIIIVEKDEKYNDGWWKGMKFNGTIGIFPSNYVIDKNIKNVDVEKLLNYREKSLNKTTIKLKSPKQSSKSPKQLSVEPSNSPDSLKSPQSYKSSKSTKSNISQVSPKSPTTKVSSPKSPKSPITKSLSPKSPKSPITKASPSPKSPKKSPTTLTIEMTDTIDKNFKKGKSSKNESFVYNEEKSESPKSPKKLSNQKSPSKVVMSFYTGQESCHGSIIRLSSADDHELSDSMILPLPQENNGDDSLIINRKDSKKSKNGCNISINTNPIVFNSSNVPKSPYLMRTPRSATKSPYLSSPKHNSYTPQSATAKSPYIQMKSCLKHKSTSVPSSPIKKYDNSVPMINTINIKPNIATMEIENLSGISGASSLFSPNRTTRYMDDFMLDDNDPENPKNWNVDEVADWLYKIGYVSASSFFREKKVDGKMLVQMNLPTLREIGVSTLSERITLLHSILSLKEEYSSKCFEEMLYSGNVTSETLASPVKQSTIDGNYYQMEMNNMYEKALKNPNIDDEKKKKLKKMMSTFTVSDYLTESPNRDQEYMQLQNQLLKKQQLQNKQNGRGQLTMNQYNNAYNESPKQYYMSDQYGRNIPMINNNSNQAITHNNMMMMQNSKNFVKGNNNMYKIETNVSPLMNEHSANEYSQNSTIVNPLYIMNNSSNYCNDINQGQNRNNENKKEEKERRNSGRHLSFSEPEKTYIHETISPKVKDKKHKYLNQYHDFNLATRQGWLNVKYGTFKIWKKRWAILVYDTLYLLKDQYINNEKPPRIVLVLQITPNNKIDSDKQDSKKFNFKVKDPKLGTIHFATDSQLSMITWVNLFVRIIMSNPIKQIQLYPLKDQKFSNNYFMANSNVNNVEIGDHFLINRKERYQDVQKKEYKPEGEINNSFNDRTINRYNNEDASNYDMQTLKEVNALQEQFNNMKCDIYSMSTIGSNSNYSSPVNNNNNTILNPTIKQTQMVQQQLQQQYKYLLQQQQQHQQLQQQQQQHHHYQMKKRSNDLTIDTHFNNNYDTVRKGKHDNNVMFNIGDRNDRHGLTLDTNILSGEQTLLSGETTSARNTIVNRNDMYISPGNMSYISNGISTGSTSNSNKMNNTTNNYAPAMNYNARMSLYTPVSNADETSPYYDSSSYQESNNYKYTTQENRLSDLTMDPYTELRKYNYLSNIPRSAESINENLVESFSKNNYLSNLPTPNNVNTYT</sequence>
<dbReference type="Pfam" id="PF00018">
    <property type="entry name" value="SH3_1"/>
    <property type="match status" value="1"/>
</dbReference>
<dbReference type="SMART" id="SM00233">
    <property type="entry name" value="PH"/>
    <property type="match status" value="1"/>
</dbReference>
<evidence type="ECO:0000259" key="4">
    <source>
        <dbReference type="PROSITE" id="PS50002"/>
    </source>
</evidence>
<dbReference type="Gene3D" id="2.30.30.40">
    <property type="entry name" value="SH3 Domains"/>
    <property type="match status" value="1"/>
</dbReference>
<dbReference type="AlphaFoldDB" id="A0A1Y1VPC4"/>
<dbReference type="SUPFAM" id="SSF47769">
    <property type="entry name" value="SAM/Pointed domain"/>
    <property type="match status" value="1"/>
</dbReference>
<dbReference type="InterPro" id="IPR001452">
    <property type="entry name" value="SH3_domain"/>
</dbReference>
<dbReference type="InterPro" id="IPR001660">
    <property type="entry name" value="SAM"/>
</dbReference>
<dbReference type="SMART" id="SM00454">
    <property type="entry name" value="SAM"/>
    <property type="match status" value="1"/>
</dbReference>
<dbReference type="Gene3D" id="1.10.150.50">
    <property type="entry name" value="Transcription Factor, Ets-1"/>
    <property type="match status" value="1"/>
</dbReference>
<evidence type="ECO:0000313" key="8">
    <source>
        <dbReference type="Proteomes" id="UP000193719"/>
    </source>
</evidence>
<evidence type="ECO:0008006" key="9">
    <source>
        <dbReference type="Google" id="ProtNLM"/>
    </source>
</evidence>
<feature type="region of interest" description="Disordered" evidence="3">
    <location>
        <begin position="689"/>
        <end position="715"/>
    </location>
</feature>
<protein>
    <recommendedName>
        <fullName evidence="9">PH-domain-containing protein</fullName>
    </recommendedName>
</protein>
<reference evidence="7 8" key="2">
    <citation type="submission" date="2016-08" db="EMBL/GenBank/DDBJ databases">
        <title>Pervasive Adenine N6-methylation of Active Genes in Fungi.</title>
        <authorList>
            <consortium name="DOE Joint Genome Institute"/>
            <person name="Mondo S.J."/>
            <person name="Dannebaum R.O."/>
            <person name="Kuo R.C."/>
            <person name="Labutti K."/>
            <person name="Haridas S."/>
            <person name="Kuo A."/>
            <person name="Salamov A."/>
            <person name="Ahrendt S.R."/>
            <person name="Lipzen A."/>
            <person name="Sullivan W."/>
            <person name="Andreopoulos W.B."/>
            <person name="Clum A."/>
            <person name="Lindquist E."/>
            <person name="Daum C."/>
            <person name="Ramamoorthy G.K."/>
            <person name="Gryganskyi A."/>
            <person name="Culley D."/>
            <person name="Magnuson J.K."/>
            <person name="James T.Y."/>
            <person name="O'Malley M.A."/>
            <person name="Stajich J.E."/>
            <person name="Spatafora J.W."/>
            <person name="Visel A."/>
            <person name="Grigoriev I.V."/>
        </authorList>
    </citation>
    <scope>NUCLEOTIDE SEQUENCE [LARGE SCALE GENOMIC DNA]</scope>
    <source>
        <strain evidence="8">finn</strain>
    </source>
</reference>
<dbReference type="SUPFAM" id="SSF50044">
    <property type="entry name" value="SH3-domain"/>
    <property type="match status" value="1"/>
</dbReference>
<dbReference type="OrthoDB" id="73680at2759"/>
<dbReference type="CDD" id="cd00174">
    <property type="entry name" value="SH3"/>
    <property type="match status" value="1"/>
</dbReference>
<dbReference type="PROSITE" id="PS50105">
    <property type="entry name" value="SAM_DOMAIN"/>
    <property type="match status" value="1"/>
</dbReference>
<name>A0A1Y1VPC4_9FUNG</name>
<dbReference type="SUPFAM" id="SSF50729">
    <property type="entry name" value="PH domain-like"/>
    <property type="match status" value="1"/>
</dbReference>
<evidence type="ECO:0000313" key="7">
    <source>
        <dbReference type="EMBL" id="ORX61002.1"/>
    </source>
</evidence>
<reference evidence="7 8" key="1">
    <citation type="submission" date="2016-08" db="EMBL/GenBank/DDBJ databases">
        <title>Genomes of anaerobic fungi encode conserved fungal cellulosomes for biomass hydrolysis.</title>
        <authorList>
            <consortium name="DOE Joint Genome Institute"/>
            <person name="Haitjema C.H."/>
            <person name="Gilmore S.P."/>
            <person name="Henske J.K."/>
            <person name="Solomon K.V."/>
            <person name="De Groot R."/>
            <person name="Kuo A."/>
            <person name="Mondo S.J."/>
            <person name="Salamov A.A."/>
            <person name="Labutti K."/>
            <person name="Zhao Z."/>
            <person name="Chiniquy J."/>
            <person name="Barry K."/>
            <person name="Brewer H.M."/>
            <person name="Purvine S.O."/>
            <person name="Wright A.T."/>
            <person name="Boxma B."/>
            <person name="Van Alen T."/>
            <person name="Hackstein J.H."/>
            <person name="Baker S.E."/>
            <person name="Grigoriev I.V."/>
            <person name="O'Malley M.A."/>
        </authorList>
    </citation>
    <scope>NUCLEOTIDE SEQUENCE [LARGE SCALE GENOMIC DNA]</scope>
    <source>
        <strain evidence="8">finn</strain>
    </source>
</reference>
<dbReference type="PROSITE" id="PS50002">
    <property type="entry name" value="SH3"/>
    <property type="match status" value="1"/>
</dbReference>
<evidence type="ECO:0000259" key="6">
    <source>
        <dbReference type="PROSITE" id="PS50105"/>
    </source>
</evidence>
<keyword evidence="8" id="KW-1185">Reference proteome</keyword>
<dbReference type="InterPro" id="IPR013761">
    <property type="entry name" value="SAM/pointed_sf"/>
</dbReference>